<dbReference type="GO" id="GO:0000107">
    <property type="term" value="F:imidazoleglycerol-phosphate synthase activity"/>
    <property type="evidence" value="ECO:0007669"/>
    <property type="project" value="UniProtKB-UniRule"/>
</dbReference>
<evidence type="ECO:0000256" key="11">
    <source>
        <dbReference type="PIRSR" id="PIRSR000495-1"/>
    </source>
</evidence>
<dbReference type="Gene3D" id="3.40.50.880">
    <property type="match status" value="1"/>
</dbReference>
<dbReference type="UniPathway" id="UPA00031">
    <property type="reaction ID" value="UER00010"/>
</dbReference>
<dbReference type="Proteomes" id="UP000198862">
    <property type="component" value="Unassembled WGS sequence"/>
</dbReference>
<dbReference type="PANTHER" id="PTHR42701:SF1">
    <property type="entry name" value="IMIDAZOLE GLYCEROL PHOSPHATE SYNTHASE SUBUNIT HISH"/>
    <property type="match status" value="1"/>
</dbReference>
<evidence type="ECO:0000256" key="7">
    <source>
        <dbReference type="ARBA" id="ARBA00023239"/>
    </source>
</evidence>
<dbReference type="HAMAP" id="MF_00278">
    <property type="entry name" value="HisH"/>
    <property type="match status" value="1"/>
</dbReference>
<dbReference type="RefSeq" id="WP_091981704.1">
    <property type="nucleotide sequence ID" value="NZ_FOLO01000006.1"/>
</dbReference>
<keyword evidence="5 10" id="KW-0315">Glutamine amidotransferase</keyword>
<sequence>MNDVLIGILDIQLGNLTSVANAVYESGFDYQLVSTPNDFKKITHLILPGVGFFSTAMAHIEKQNLKTAILNFVLVDKKPTMGICLGFQLLSDYSEEGECEGLGLISGSVKKLISKHLLIPHTGWNSVLSQVEHPVLKGIKTNRDFYFVHSFHFEVKDTKNILSLTEYGNNIVSGIFRENIVGFQFHPEKSQNNGLKLIENFCYWDGNSKC</sequence>
<comment type="function">
    <text evidence="10">IGPS catalyzes the conversion of PRFAR and glutamine to IGP, AICAR and glutamate. The HisH subunit catalyzes the hydrolysis of glutamine to glutamate and ammonia as part of the synthesis of IGP and AICAR. The resulting ammonia molecule is channeled to the active site of HisF.</text>
</comment>
<evidence type="ECO:0000259" key="12">
    <source>
        <dbReference type="Pfam" id="PF00117"/>
    </source>
</evidence>
<evidence type="ECO:0000256" key="1">
    <source>
        <dbReference type="ARBA" id="ARBA00005091"/>
    </source>
</evidence>
<keyword evidence="3 10" id="KW-0028">Amino-acid biosynthesis</keyword>
<dbReference type="OrthoDB" id="9807137at2"/>
<evidence type="ECO:0000256" key="2">
    <source>
        <dbReference type="ARBA" id="ARBA00011152"/>
    </source>
</evidence>
<dbReference type="AlphaFoldDB" id="A0A1I1HLC6"/>
<dbReference type="GO" id="GO:0000105">
    <property type="term" value="P:L-histidine biosynthetic process"/>
    <property type="evidence" value="ECO:0007669"/>
    <property type="project" value="UniProtKB-UniRule"/>
</dbReference>
<evidence type="ECO:0000256" key="5">
    <source>
        <dbReference type="ARBA" id="ARBA00022962"/>
    </source>
</evidence>
<dbReference type="GO" id="GO:0005737">
    <property type="term" value="C:cytoplasm"/>
    <property type="evidence" value="ECO:0007669"/>
    <property type="project" value="UniProtKB-SubCell"/>
</dbReference>
<dbReference type="STRING" id="1123010.SAMN02745724_01247"/>
<comment type="subcellular location">
    <subcellularLocation>
        <location evidence="10">Cytoplasm</location>
    </subcellularLocation>
</comment>
<keyword evidence="6 10" id="KW-0368">Histidine biosynthesis</keyword>
<dbReference type="PIRSF" id="PIRSF000495">
    <property type="entry name" value="Amidotransf_hisH"/>
    <property type="match status" value="1"/>
</dbReference>
<comment type="catalytic activity">
    <reaction evidence="8 10">
        <text>5-[(5-phospho-1-deoxy-D-ribulos-1-ylimino)methylamino]-1-(5-phospho-beta-D-ribosyl)imidazole-4-carboxamide + L-glutamine = D-erythro-1-(imidazol-4-yl)glycerol 3-phosphate + 5-amino-1-(5-phospho-beta-D-ribosyl)imidazole-4-carboxamide + L-glutamate + H(+)</text>
        <dbReference type="Rhea" id="RHEA:24793"/>
        <dbReference type="ChEBI" id="CHEBI:15378"/>
        <dbReference type="ChEBI" id="CHEBI:29985"/>
        <dbReference type="ChEBI" id="CHEBI:58278"/>
        <dbReference type="ChEBI" id="CHEBI:58359"/>
        <dbReference type="ChEBI" id="CHEBI:58475"/>
        <dbReference type="ChEBI" id="CHEBI:58525"/>
        <dbReference type="EC" id="4.3.2.10"/>
    </reaction>
</comment>
<organism evidence="13 14">
    <name type="scientific">Pseudoalteromonas denitrificans DSM 6059</name>
    <dbReference type="NCBI Taxonomy" id="1123010"/>
    <lineage>
        <taxon>Bacteria</taxon>
        <taxon>Pseudomonadati</taxon>
        <taxon>Pseudomonadota</taxon>
        <taxon>Gammaproteobacteria</taxon>
        <taxon>Alteromonadales</taxon>
        <taxon>Pseudoalteromonadaceae</taxon>
        <taxon>Pseudoalteromonas</taxon>
    </lineage>
</organism>
<feature type="domain" description="Glutamine amidotransferase" evidence="12">
    <location>
        <begin position="8"/>
        <end position="202"/>
    </location>
</feature>
<comment type="subunit">
    <text evidence="2 10">Heterodimer of HisH and HisF.</text>
</comment>
<evidence type="ECO:0000313" key="14">
    <source>
        <dbReference type="Proteomes" id="UP000198862"/>
    </source>
</evidence>
<keyword evidence="13" id="KW-0808">Transferase</keyword>
<evidence type="ECO:0000256" key="4">
    <source>
        <dbReference type="ARBA" id="ARBA00022801"/>
    </source>
</evidence>
<dbReference type="EMBL" id="FOLO01000006">
    <property type="protein sequence ID" value="SFC24555.1"/>
    <property type="molecule type" value="Genomic_DNA"/>
</dbReference>
<dbReference type="PROSITE" id="PS51273">
    <property type="entry name" value="GATASE_TYPE_1"/>
    <property type="match status" value="1"/>
</dbReference>
<comment type="catalytic activity">
    <reaction evidence="9 10">
        <text>L-glutamine + H2O = L-glutamate + NH4(+)</text>
        <dbReference type="Rhea" id="RHEA:15889"/>
        <dbReference type="ChEBI" id="CHEBI:15377"/>
        <dbReference type="ChEBI" id="CHEBI:28938"/>
        <dbReference type="ChEBI" id="CHEBI:29985"/>
        <dbReference type="ChEBI" id="CHEBI:58359"/>
        <dbReference type="EC" id="3.5.1.2"/>
    </reaction>
</comment>
<dbReference type="GO" id="GO:0004359">
    <property type="term" value="F:glutaminase activity"/>
    <property type="evidence" value="ECO:0007669"/>
    <property type="project" value="UniProtKB-EC"/>
</dbReference>
<evidence type="ECO:0000256" key="8">
    <source>
        <dbReference type="ARBA" id="ARBA00047838"/>
    </source>
</evidence>
<dbReference type="InterPro" id="IPR010139">
    <property type="entry name" value="Imidazole-glycPsynth_HisH"/>
</dbReference>
<evidence type="ECO:0000256" key="9">
    <source>
        <dbReference type="ARBA" id="ARBA00049534"/>
    </source>
</evidence>
<comment type="pathway">
    <text evidence="1 10">Amino-acid biosynthesis; L-histidine biosynthesis; L-histidine from 5-phospho-alpha-D-ribose 1-diphosphate: step 5/9.</text>
</comment>
<dbReference type="PANTHER" id="PTHR42701">
    <property type="entry name" value="IMIDAZOLE GLYCEROL PHOSPHATE SYNTHASE SUBUNIT HISH"/>
    <property type="match status" value="1"/>
</dbReference>
<keyword evidence="4 10" id="KW-0378">Hydrolase</keyword>
<feature type="active site" evidence="10 11">
    <location>
        <position position="188"/>
    </location>
</feature>
<evidence type="ECO:0000313" key="13">
    <source>
        <dbReference type="EMBL" id="SFC24555.1"/>
    </source>
</evidence>
<keyword evidence="14" id="KW-1185">Reference proteome</keyword>
<keyword evidence="10" id="KW-0963">Cytoplasm</keyword>
<dbReference type="InterPro" id="IPR017926">
    <property type="entry name" value="GATASE"/>
</dbReference>
<evidence type="ECO:0000256" key="6">
    <source>
        <dbReference type="ARBA" id="ARBA00023102"/>
    </source>
</evidence>
<dbReference type="EC" id="4.3.2.10" evidence="10"/>
<dbReference type="CDD" id="cd01748">
    <property type="entry name" value="GATase1_IGP_Synthase"/>
    <property type="match status" value="1"/>
</dbReference>
<reference evidence="13 14" key="1">
    <citation type="submission" date="2016-10" db="EMBL/GenBank/DDBJ databases">
        <authorList>
            <person name="de Groot N.N."/>
        </authorList>
    </citation>
    <scope>NUCLEOTIDE SEQUENCE [LARGE SCALE GENOMIC DNA]</scope>
    <source>
        <strain evidence="13 14">DSM 6059</strain>
    </source>
</reference>
<feature type="active site" description="Nucleophile" evidence="10 11">
    <location>
        <position position="84"/>
    </location>
</feature>
<evidence type="ECO:0000256" key="3">
    <source>
        <dbReference type="ARBA" id="ARBA00022605"/>
    </source>
</evidence>
<keyword evidence="7 10" id="KW-0456">Lyase</keyword>
<protein>
    <recommendedName>
        <fullName evidence="10">Imidazole glycerol phosphate synthase subunit HisH</fullName>
        <ecNumber evidence="10">4.3.2.10</ecNumber>
    </recommendedName>
    <alternativeName>
        <fullName evidence="10">IGP synthase glutaminase subunit</fullName>
        <ecNumber evidence="10">3.5.1.2</ecNumber>
    </alternativeName>
    <alternativeName>
        <fullName evidence="10">IGP synthase subunit HisH</fullName>
    </alternativeName>
    <alternativeName>
        <fullName evidence="10">ImGP synthase subunit HisH</fullName>
        <shortName evidence="10">IGPS subunit HisH</shortName>
    </alternativeName>
</protein>
<dbReference type="InterPro" id="IPR029062">
    <property type="entry name" value="Class_I_gatase-like"/>
</dbReference>
<dbReference type="Pfam" id="PF00117">
    <property type="entry name" value="GATase"/>
    <property type="match status" value="1"/>
</dbReference>
<gene>
    <name evidence="10" type="primary">hisH</name>
    <name evidence="13" type="ORF">SAMN02745724_01247</name>
</gene>
<accession>A0A1I1HLC6</accession>
<dbReference type="EC" id="3.5.1.2" evidence="10"/>
<proteinExistence type="inferred from homology"/>
<feature type="active site" evidence="10 11">
    <location>
        <position position="186"/>
    </location>
</feature>
<dbReference type="NCBIfam" id="TIGR01855">
    <property type="entry name" value="IMP_synth_hisH"/>
    <property type="match status" value="1"/>
</dbReference>
<dbReference type="GO" id="GO:0016829">
    <property type="term" value="F:lyase activity"/>
    <property type="evidence" value="ECO:0007669"/>
    <property type="project" value="UniProtKB-KW"/>
</dbReference>
<evidence type="ECO:0000256" key="10">
    <source>
        <dbReference type="HAMAP-Rule" id="MF_00278"/>
    </source>
</evidence>
<name>A0A1I1HLC6_9GAMM</name>
<dbReference type="SUPFAM" id="SSF52317">
    <property type="entry name" value="Class I glutamine amidotransferase-like"/>
    <property type="match status" value="1"/>
</dbReference>